<dbReference type="SUPFAM" id="SSF48008">
    <property type="entry name" value="GntR ligand-binding domain-like"/>
    <property type="match status" value="1"/>
</dbReference>
<evidence type="ECO:0000313" key="6">
    <source>
        <dbReference type="Proteomes" id="UP000255265"/>
    </source>
</evidence>
<keyword evidence="2" id="KW-0238">DNA-binding</keyword>
<evidence type="ECO:0000256" key="3">
    <source>
        <dbReference type="ARBA" id="ARBA00023163"/>
    </source>
</evidence>
<dbReference type="PROSITE" id="PS50949">
    <property type="entry name" value="HTH_GNTR"/>
    <property type="match status" value="1"/>
</dbReference>
<dbReference type="SMART" id="SM00895">
    <property type="entry name" value="FCD"/>
    <property type="match status" value="1"/>
</dbReference>
<gene>
    <name evidence="5" type="ORF">DFR41_105113</name>
</gene>
<evidence type="ECO:0000259" key="4">
    <source>
        <dbReference type="PROSITE" id="PS50949"/>
    </source>
</evidence>
<dbReference type="Gene3D" id="1.10.10.10">
    <property type="entry name" value="Winged helix-like DNA-binding domain superfamily/Winged helix DNA-binding domain"/>
    <property type="match status" value="1"/>
</dbReference>
<evidence type="ECO:0000256" key="1">
    <source>
        <dbReference type="ARBA" id="ARBA00023015"/>
    </source>
</evidence>
<dbReference type="OrthoDB" id="9799812at2"/>
<evidence type="ECO:0000313" key="5">
    <source>
        <dbReference type="EMBL" id="RDI24198.1"/>
    </source>
</evidence>
<reference evidence="5 6" key="1">
    <citation type="submission" date="2018-07" db="EMBL/GenBank/DDBJ databases">
        <title>Genomic Encyclopedia of Type Strains, Phase IV (KMG-IV): sequencing the most valuable type-strain genomes for metagenomic binning, comparative biology and taxonomic classification.</title>
        <authorList>
            <person name="Goeker M."/>
        </authorList>
    </citation>
    <scope>NUCLEOTIDE SEQUENCE [LARGE SCALE GENOMIC DNA]</scope>
    <source>
        <strain evidence="5 6">DSM 21352</strain>
    </source>
</reference>
<keyword evidence="6" id="KW-1185">Reference proteome</keyword>
<sequence>MSIKTEPGIVPGLAAVADASSPTLARQTYERLRADLLAGHWQPGRKLLMHELRERYQVGASPLREALNRLASEEWVVHNDQRGFAVAQATQAQLEDLVNTRVAVESLAIGQAFARRGPEWEEPLVLAFHRLSRTPRSISDDAYAENPEWERQHRAFHRALLAGCGSSLLLGFCEQLYDQAYRFRQLAARVAYKRRNEHDEHRAIFDAVMQGELEHARALLAEHYRRTASIFEHERESAAAPGKKG</sequence>
<dbReference type="PANTHER" id="PTHR43537">
    <property type="entry name" value="TRANSCRIPTIONAL REGULATOR, GNTR FAMILY"/>
    <property type="match status" value="1"/>
</dbReference>
<dbReference type="InterPro" id="IPR036390">
    <property type="entry name" value="WH_DNA-bd_sf"/>
</dbReference>
<evidence type="ECO:0000256" key="2">
    <source>
        <dbReference type="ARBA" id="ARBA00023125"/>
    </source>
</evidence>
<dbReference type="InterPro" id="IPR011711">
    <property type="entry name" value="GntR_C"/>
</dbReference>
<dbReference type="InterPro" id="IPR036388">
    <property type="entry name" value="WH-like_DNA-bd_sf"/>
</dbReference>
<dbReference type="InterPro" id="IPR000524">
    <property type="entry name" value="Tscrpt_reg_HTH_GntR"/>
</dbReference>
<dbReference type="SUPFAM" id="SSF46785">
    <property type="entry name" value="Winged helix' DNA-binding domain"/>
    <property type="match status" value="1"/>
</dbReference>
<dbReference type="Proteomes" id="UP000255265">
    <property type="component" value="Unassembled WGS sequence"/>
</dbReference>
<dbReference type="RefSeq" id="WP_114803205.1">
    <property type="nucleotide sequence ID" value="NZ_QQAV01000005.1"/>
</dbReference>
<dbReference type="AlphaFoldDB" id="A0A370FHI4"/>
<accession>A0A370FHI4</accession>
<keyword evidence="3" id="KW-0804">Transcription</keyword>
<dbReference type="GO" id="GO:0003677">
    <property type="term" value="F:DNA binding"/>
    <property type="evidence" value="ECO:0007669"/>
    <property type="project" value="UniProtKB-KW"/>
</dbReference>
<dbReference type="InterPro" id="IPR008920">
    <property type="entry name" value="TF_FadR/GntR_C"/>
</dbReference>
<dbReference type="Pfam" id="PF00392">
    <property type="entry name" value="GntR"/>
    <property type="match status" value="1"/>
</dbReference>
<dbReference type="Pfam" id="PF07729">
    <property type="entry name" value="FCD"/>
    <property type="match status" value="1"/>
</dbReference>
<dbReference type="EMBL" id="QQAV01000005">
    <property type="protein sequence ID" value="RDI24198.1"/>
    <property type="molecule type" value="Genomic_DNA"/>
</dbReference>
<dbReference type="GO" id="GO:0003700">
    <property type="term" value="F:DNA-binding transcription factor activity"/>
    <property type="evidence" value="ECO:0007669"/>
    <property type="project" value="InterPro"/>
</dbReference>
<dbReference type="SMART" id="SM00345">
    <property type="entry name" value="HTH_GNTR"/>
    <property type="match status" value="1"/>
</dbReference>
<comment type="caution">
    <text evidence="5">The sequence shown here is derived from an EMBL/GenBank/DDBJ whole genome shotgun (WGS) entry which is preliminary data.</text>
</comment>
<feature type="domain" description="HTH gntR-type" evidence="4">
    <location>
        <begin position="22"/>
        <end position="89"/>
    </location>
</feature>
<proteinExistence type="predicted"/>
<dbReference type="Gene3D" id="1.20.120.530">
    <property type="entry name" value="GntR ligand-binding domain-like"/>
    <property type="match status" value="1"/>
</dbReference>
<protein>
    <submittedName>
        <fullName evidence="5">GntR family transcriptional regulator</fullName>
    </submittedName>
</protein>
<name>A0A370FHI4_9BURK</name>
<organism evidence="5 6">
    <name type="scientific">Pseudacidovorax intermedius</name>
    <dbReference type="NCBI Taxonomy" id="433924"/>
    <lineage>
        <taxon>Bacteria</taxon>
        <taxon>Pseudomonadati</taxon>
        <taxon>Pseudomonadota</taxon>
        <taxon>Betaproteobacteria</taxon>
        <taxon>Burkholderiales</taxon>
        <taxon>Comamonadaceae</taxon>
        <taxon>Pseudacidovorax</taxon>
    </lineage>
</organism>
<dbReference type="PANTHER" id="PTHR43537:SF20">
    <property type="entry name" value="HTH-TYPE TRANSCRIPTIONAL REPRESSOR GLAR"/>
    <property type="match status" value="1"/>
</dbReference>
<keyword evidence="1" id="KW-0805">Transcription regulation</keyword>